<accession>A0A1G4KC71</accession>
<dbReference type="OrthoDB" id="4035860at2759"/>
<evidence type="ECO:0000256" key="1">
    <source>
        <dbReference type="SAM" id="MobiDB-lite"/>
    </source>
</evidence>
<protein>
    <submittedName>
        <fullName evidence="2">LAMI_0G14554g1_1</fullName>
    </submittedName>
</protein>
<feature type="compositionally biased region" description="Polar residues" evidence="1">
    <location>
        <begin position="70"/>
        <end position="87"/>
    </location>
</feature>
<dbReference type="EMBL" id="LT598469">
    <property type="protein sequence ID" value="SCV01915.1"/>
    <property type="molecule type" value="Genomic_DNA"/>
</dbReference>
<organism evidence="2 3">
    <name type="scientific">Lachancea mirantina</name>
    <dbReference type="NCBI Taxonomy" id="1230905"/>
    <lineage>
        <taxon>Eukaryota</taxon>
        <taxon>Fungi</taxon>
        <taxon>Dikarya</taxon>
        <taxon>Ascomycota</taxon>
        <taxon>Saccharomycotina</taxon>
        <taxon>Saccharomycetes</taxon>
        <taxon>Saccharomycetales</taxon>
        <taxon>Saccharomycetaceae</taxon>
        <taxon>Lachancea</taxon>
    </lineage>
</organism>
<dbReference type="Proteomes" id="UP000191024">
    <property type="component" value="Chromosome G"/>
</dbReference>
<dbReference type="AlphaFoldDB" id="A0A1G4KC71"/>
<reference evidence="2 3" key="1">
    <citation type="submission" date="2016-03" db="EMBL/GenBank/DDBJ databases">
        <authorList>
            <person name="Devillers H."/>
        </authorList>
    </citation>
    <scope>NUCLEOTIDE SEQUENCE [LARGE SCALE GENOMIC DNA]</scope>
    <source>
        <strain evidence="2">CBS 11717</strain>
    </source>
</reference>
<gene>
    <name evidence="2" type="ORF">LAMI_0G14554G</name>
</gene>
<feature type="region of interest" description="Disordered" evidence="1">
    <location>
        <begin position="231"/>
        <end position="256"/>
    </location>
</feature>
<evidence type="ECO:0000313" key="2">
    <source>
        <dbReference type="EMBL" id="SCV01915.1"/>
    </source>
</evidence>
<evidence type="ECO:0000313" key="3">
    <source>
        <dbReference type="Proteomes" id="UP000191024"/>
    </source>
</evidence>
<feature type="region of interest" description="Disordered" evidence="1">
    <location>
        <begin position="63"/>
        <end position="119"/>
    </location>
</feature>
<name>A0A1G4KC71_9SACH</name>
<keyword evidence="3" id="KW-1185">Reference proteome</keyword>
<proteinExistence type="predicted"/>
<feature type="compositionally biased region" description="Basic residues" evidence="1">
    <location>
        <begin position="105"/>
        <end position="116"/>
    </location>
</feature>
<sequence length="256" mass="27918">MCTTNNQCQPITTIQDFRVCLLDSTLEFLAGFGRYFHLTDTNLERKRKLSVWVRRIIQPNKEQAREFESAPQQCNTIPRDSNGTSNAGEALKRHSTHPSAGVNARHGKKKESRKSHLTSLDATLSSVSQPHVEFDACSDNASIAPLVSQYSASASVKSMKSSVFSESTSLQSTRATVLSSKTLETNSSTVGIPPASIVDRARYNANAGHGAASSIFSLTTTHHASRANSLRQFPLPRNNSTHTINTEATQKTAERA</sequence>